<accession>A0A4R2IQZ9</accession>
<dbReference type="EMBL" id="SLWS01000017">
    <property type="protein sequence ID" value="TCO47387.1"/>
    <property type="molecule type" value="Genomic_DNA"/>
</dbReference>
<evidence type="ECO:0000259" key="5">
    <source>
        <dbReference type="Pfam" id="PF00135"/>
    </source>
</evidence>
<feature type="domain" description="Carboxylesterase type B" evidence="5">
    <location>
        <begin position="5"/>
        <end position="294"/>
    </location>
</feature>
<evidence type="ECO:0000256" key="4">
    <source>
        <dbReference type="SAM" id="MobiDB-lite"/>
    </source>
</evidence>
<keyword evidence="2 3" id="KW-0378">Hydrolase</keyword>
<dbReference type="PROSITE" id="PS00941">
    <property type="entry name" value="CARBOXYLESTERASE_B_2"/>
    <property type="match status" value="1"/>
</dbReference>
<organism evidence="6 7">
    <name type="scientific">Actinocrispum wychmicini</name>
    <dbReference type="NCBI Taxonomy" id="1213861"/>
    <lineage>
        <taxon>Bacteria</taxon>
        <taxon>Bacillati</taxon>
        <taxon>Actinomycetota</taxon>
        <taxon>Actinomycetes</taxon>
        <taxon>Pseudonocardiales</taxon>
        <taxon>Pseudonocardiaceae</taxon>
        <taxon>Actinocrispum</taxon>
    </lineage>
</organism>
<dbReference type="OrthoDB" id="4308422at2"/>
<dbReference type="Pfam" id="PF00135">
    <property type="entry name" value="COesterase"/>
    <property type="match status" value="2"/>
</dbReference>
<comment type="similarity">
    <text evidence="1 3">Belongs to the type-B carboxylesterase/lipase family.</text>
</comment>
<name>A0A4R2IQZ9_9PSEU</name>
<dbReference type="InterPro" id="IPR029058">
    <property type="entry name" value="AB_hydrolase_fold"/>
</dbReference>
<dbReference type="InterPro" id="IPR050309">
    <property type="entry name" value="Type-B_Carboxylest/Lipase"/>
</dbReference>
<dbReference type="InterPro" id="IPR019819">
    <property type="entry name" value="Carboxylesterase_B_CS"/>
</dbReference>
<dbReference type="Gene3D" id="3.40.50.1820">
    <property type="entry name" value="alpha/beta hydrolase"/>
    <property type="match status" value="2"/>
</dbReference>
<reference evidence="6 7" key="1">
    <citation type="submission" date="2019-03" db="EMBL/GenBank/DDBJ databases">
        <title>Genomic Encyclopedia of Type Strains, Phase IV (KMG-IV): sequencing the most valuable type-strain genomes for metagenomic binning, comparative biology and taxonomic classification.</title>
        <authorList>
            <person name="Goeker M."/>
        </authorList>
    </citation>
    <scope>NUCLEOTIDE SEQUENCE [LARGE SCALE GENOMIC DNA]</scope>
    <source>
        <strain evidence="6 7">DSM 45934</strain>
    </source>
</reference>
<dbReference type="InterPro" id="IPR019826">
    <property type="entry name" value="Carboxylesterase_B_AS"/>
</dbReference>
<dbReference type="PROSITE" id="PS00122">
    <property type="entry name" value="CARBOXYLESTERASE_B_1"/>
    <property type="match status" value="1"/>
</dbReference>
<dbReference type="RefSeq" id="WP_132125679.1">
    <property type="nucleotide sequence ID" value="NZ_SLWS01000017.1"/>
</dbReference>
<evidence type="ECO:0000313" key="7">
    <source>
        <dbReference type="Proteomes" id="UP000295680"/>
    </source>
</evidence>
<feature type="region of interest" description="Disordered" evidence="4">
    <location>
        <begin position="34"/>
        <end position="58"/>
    </location>
</feature>
<dbReference type="Proteomes" id="UP000295680">
    <property type="component" value="Unassembled WGS sequence"/>
</dbReference>
<dbReference type="AlphaFoldDB" id="A0A4R2IQZ9"/>
<dbReference type="InterPro" id="IPR002018">
    <property type="entry name" value="CarbesteraseB"/>
</dbReference>
<dbReference type="EC" id="3.1.1.-" evidence="3"/>
<dbReference type="GO" id="GO:0016787">
    <property type="term" value="F:hydrolase activity"/>
    <property type="evidence" value="ECO:0007669"/>
    <property type="project" value="UniProtKB-KW"/>
</dbReference>
<dbReference type="SUPFAM" id="SSF53474">
    <property type="entry name" value="alpha/beta-Hydrolases"/>
    <property type="match status" value="1"/>
</dbReference>
<evidence type="ECO:0000313" key="6">
    <source>
        <dbReference type="EMBL" id="TCO47387.1"/>
    </source>
</evidence>
<evidence type="ECO:0000256" key="2">
    <source>
        <dbReference type="ARBA" id="ARBA00022801"/>
    </source>
</evidence>
<sequence>MDTTVTEGQLSGFRQGTVTAFLGVPYAAPPERFRPAQPPEPWSGVRDATQVGPAAPQPRSRLAHVMGDRTLDQSEDCLTLNVWTPGGASKPVLVFLHGGGFTSGSGGLDWYNGAELASRGDIVVVTVNYRLGVLGFLRLDEGNLGVRDQIQALRWVRDNIAAFGGDPAAVTVAGQSAGAISIVTMLSGTRGLFHQAILQSTPGIWPQTAEEADARVGELVNVLGVQRDRLRDLPVPELLDAQQEVSRRNAPKLGPTPAFQLVAEGTVADDPIAAAGACGVPVLIGTTRDEASAFHLDATVTESLFREPAARLAKLLARHGNPAWTYQFDWSPPGSPFGACHCIELPFVLGNLDAWRDAPMLANASPTTLRALVDIVQPRWIAFVRTGDPGWSHQEPVHLSTKD</sequence>
<gene>
    <name evidence="6" type="ORF">EV192_117127</name>
</gene>
<comment type="caution">
    <text evidence="6">The sequence shown here is derived from an EMBL/GenBank/DDBJ whole genome shotgun (WGS) entry which is preliminary data.</text>
</comment>
<evidence type="ECO:0000256" key="1">
    <source>
        <dbReference type="ARBA" id="ARBA00005964"/>
    </source>
</evidence>
<protein>
    <recommendedName>
        <fullName evidence="3">Carboxylic ester hydrolase</fullName>
        <ecNumber evidence="3">3.1.1.-</ecNumber>
    </recommendedName>
</protein>
<evidence type="ECO:0000256" key="3">
    <source>
        <dbReference type="RuleBase" id="RU361235"/>
    </source>
</evidence>
<keyword evidence="7" id="KW-1185">Reference proteome</keyword>
<proteinExistence type="inferred from homology"/>
<feature type="domain" description="Carboxylesterase type B" evidence="5">
    <location>
        <begin position="297"/>
        <end position="391"/>
    </location>
</feature>
<dbReference type="PANTHER" id="PTHR11559">
    <property type="entry name" value="CARBOXYLESTERASE"/>
    <property type="match status" value="1"/>
</dbReference>